<sequence>MKTSPQELVLGLPINSAAYQVDRSPNGYLPDPASQCNILSLKGGADRKNKPGKKGASFAHGVREHVRLGPKITETVKGKLSLGARILKVGGVGKVFKRIFRIREGEKLLKAFQCYLSTTAGPIAGLLFISTDKIAFCSDRSIKISSPSGEMIRIHYKVMIPLSKIKRVNLKCKCHEAFTKVRYLKAVSVVTGEPIPRSSKTLTLVWSLLRFCKARKALLCAINNLKIGQLHCKAMPCGACTRPAIPTTSTMKTSPQELVLGIPITSAAYQVDRSAKGYLPDPASQCNILSLKGGADRKNKSGKKGASFAHGVREHVRLGPKITETVKGKLSLGARILKVGGVGKVFKRLFSVKEGEKLLKASQCYLSTTAGPIAGLLFISTDKIAFCSDRSIKITSPSGEMIRIHYKVMIPLSKIKRVNQSANVKKPSQKYMEIVTVDNFDFWFMGFLNYQKAFNYLQEAISQA</sequence>
<evidence type="ECO:0000313" key="3">
    <source>
        <dbReference type="EMBL" id="SPD32677.1"/>
    </source>
</evidence>
<dbReference type="Pfam" id="PF02893">
    <property type="entry name" value="GRAM"/>
    <property type="match status" value="2"/>
</dbReference>
<dbReference type="InterPro" id="IPR004182">
    <property type="entry name" value="GRAM"/>
</dbReference>
<feature type="domain" description="GRAM" evidence="2">
    <location>
        <begin position="94"/>
        <end position="173"/>
    </location>
</feature>
<reference evidence="3" key="1">
    <citation type="submission" date="2018-02" db="EMBL/GenBank/DDBJ databases">
        <authorList>
            <person name="Cohen D.B."/>
            <person name="Kent A.D."/>
        </authorList>
    </citation>
    <scope>NUCLEOTIDE SEQUENCE</scope>
</reference>
<dbReference type="PANTHER" id="PTHR31969">
    <property type="entry name" value="GEM-LIKE PROTEIN 2"/>
    <property type="match status" value="1"/>
</dbReference>
<evidence type="ECO:0000259" key="2">
    <source>
        <dbReference type="SMART" id="SM00568"/>
    </source>
</evidence>
<proteinExistence type="inferred from homology"/>
<feature type="domain" description="GRAM" evidence="2">
    <location>
        <begin position="344"/>
        <end position="422"/>
    </location>
</feature>
<evidence type="ECO:0000256" key="1">
    <source>
        <dbReference type="ARBA" id="ARBA00009414"/>
    </source>
</evidence>
<name>A0A2N9J5E1_FAGSY</name>
<dbReference type="SMART" id="SM00568">
    <property type="entry name" value="GRAM"/>
    <property type="match status" value="2"/>
</dbReference>
<dbReference type="InterPro" id="IPR037848">
    <property type="entry name" value="GEM-like"/>
</dbReference>
<dbReference type="Gene3D" id="2.30.29.30">
    <property type="entry name" value="Pleckstrin-homology domain (PH domain)/Phosphotyrosine-binding domain (PTB)"/>
    <property type="match status" value="2"/>
</dbReference>
<dbReference type="CDD" id="cd13222">
    <property type="entry name" value="PH-GRAM_GEM"/>
    <property type="match status" value="1"/>
</dbReference>
<comment type="similarity">
    <text evidence="1">Belongs to the GEM family.</text>
</comment>
<accession>A0A2N9J5E1</accession>
<organism evidence="3">
    <name type="scientific">Fagus sylvatica</name>
    <name type="common">Beechnut</name>
    <dbReference type="NCBI Taxonomy" id="28930"/>
    <lineage>
        <taxon>Eukaryota</taxon>
        <taxon>Viridiplantae</taxon>
        <taxon>Streptophyta</taxon>
        <taxon>Embryophyta</taxon>
        <taxon>Tracheophyta</taxon>
        <taxon>Spermatophyta</taxon>
        <taxon>Magnoliopsida</taxon>
        <taxon>eudicotyledons</taxon>
        <taxon>Gunneridae</taxon>
        <taxon>Pentapetalae</taxon>
        <taxon>rosids</taxon>
        <taxon>fabids</taxon>
        <taxon>Fagales</taxon>
        <taxon>Fagaceae</taxon>
        <taxon>Fagus</taxon>
    </lineage>
</organism>
<gene>
    <name evidence="3" type="ORF">FSB_LOCUS60559</name>
</gene>
<protein>
    <recommendedName>
        <fullName evidence="2">GRAM domain-containing protein</fullName>
    </recommendedName>
</protein>
<dbReference type="EMBL" id="OIVN01006415">
    <property type="protein sequence ID" value="SPD32677.1"/>
    <property type="molecule type" value="Genomic_DNA"/>
</dbReference>
<dbReference type="InterPro" id="IPR011993">
    <property type="entry name" value="PH-like_dom_sf"/>
</dbReference>
<dbReference type="AlphaFoldDB" id="A0A2N9J5E1"/>